<reference evidence="2 3" key="1">
    <citation type="submission" date="2016-10" db="EMBL/GenBank/DDBJ databases">
        <title>Genome sequence of Streptomyces gilvigriseus MUSC 26.</title>
        <authorList>
            <person name="Lee L.-H."/>
            <person name="Ser H.-L."/>
        </authorList>
    </citation>
    <scope>NUCLEOTIDE SEQUENCE [LARGE SCALE GENOMIC DNA]</scope>
    <source>
        <strain evidence="2 3">MUSC 26</strain>
    </source>
</reference>
<dbReference type="OrthoDB" id="3256964at2"/>
<comment type="caution">
    <text evidence="2">The sequence shown here is derived from an EMBL/GenBank/DDBJ whole genome shotgun (WGS) entry which is preliminary data.</text>
</comment>
<sequence>MSIDPAGLPNFGAEPSPNDGGPETEIQMVRPDQDLIKQLLDQLELKYGVDEDGDLVAPYEGFRVVYMFRGEQGELFMLRTYYDREFPIEERPTVLDALDQWNRDTLWPKAYTHTREDGKVFLATEYQLVTVNQVNLDFFVSNLASWMDASIRFDGWIAERLGLEQQASEGEGGKGGDDAEGDAPQGA</sequence>
<organism evidence="2 3">
    <name type="scientific">Mangrovactinospora gilvigrisea</name>
    <dbReference type="NCBI Taxonomy" id="1428644"/>
    <lineage>
        <taxon>Bacteria</taxon>
        <taxon>Bacillati</taxon>
        <taxon>Actinomycetota</taxon>
        <taxon>Actinomycetes</taxon>
        <taxon>Kitasatosporales</taxon>
        <taxon>Streptomycetaceae</taxon>
        <taxon>Mangrovactinospora</taxon>
    </lineage>
</organism>
<protein>
    <recommendedName>
        <fullName evidence="4">YbjN domain-containing protein</fullName>
    </recommendedName>
</protein>
<dbReference type="AlphaFoldDB" id="A0A1J7C4T7"/>
<gene>
    <name evidence="2" type="ORF">BIV57_15565</name>
</gene>
<dbReference type="Pfam" id="PF10722">
    <property type="entry name" value="YbjN"/>
    <property type="match status" value="1"/>
</dbReference>
<feature type="region of interest" description="Disordered" evidence="1">
    <location>
        <begin position="164"/>
        <end position="187"/>
    </location>
</feature>
<dbReference type="InterPro" id="IPR019660">
    <property type="entry name" value="Put_sensory_transdc_reg_YbjN"/>
</dbReference>
<proteinExistence type="predicted"/>
<feature type="region of interest" description="Disordered" evidence="1">
    <location>
        <begin position="1"/>
        <end position="25"/>
    </location>
</feature>
<evidence type="ECO:0000256" key="1">
    <source>
        <dbReference type="SAM" id="MobiDB-lite"/>
    </source>
</evidence>
<dbReference type="Proteomes" id="UP000243342">
    <property type="component" value="Unassembled WGS sequence"/>
</dbReference>
<name>A0A1J7C4T7_9ACTN</name>
<dbReference type="RefSeq" id="WP_071657470.1">
    <property type="nucleotide sequence ID" value="NZ_MLCF01000085.1"/>
</dbReference>
<evidence type="ECO:0008006" key="4">
    <source>
        <dbReference type="Google" id="ProtNLM"/>
    </source>
</evidence>
<keyword evidence="3" id="KW-1185">Reference proteome</keyword>
<accession>A0A1J7C4T7</accession>
<evidence type="ECO:0000313" key="2">
    <source>
        <dbReference type="EMBL" id="OIV36572.1"/>
    </source>
</evidence>
<dbReference type="EMBL" id="MLCF01000085">
    <property type="protein sequence ID" value="OIV36572.1"/>
    <property type="molecule type" value="Genomic_DNA"/>
</dbReference>
<evidence type="ECO:0000313" key="3">
    <source>
        <dbReference type="Proteomes" id="UP000243342"/>
    </source>
</evidence>
<dbReference type="STRING" id="1428644.BIV57_15565"/>